<dbReference type="Proteomes" id="UP000789941">
    <property type="component" value="Unassembled WGS sequence"/>
</dbReference>
<feature type="transmembrane region" description="Helical" evidence="1">
    <location>
        <begin position="225"/>
        <end position="246"/>
    </location>
</feature>
<keyword evidence="1" id="KW-0812">Transmembrane</keyword>
<feature type="transmembrane region" description="Helical" evidence="1">
    <location>
        <begin position="54"/>
        <end position="74"/>
    </location>
</feature>
<comment type="caution">
    <text evidence="2">The sequence shown here is derived from an EMBL/GenBank/DDBJ whole genome shotgun (WGS) entry which is preliminary data.</text>
</comment>
<organism evidence="2 3">
    <name type="scientific">Candidatus Bilamarchaeum dharawalense</name>
    <dbReference type="NCBI Taxonomy" id="2885759"/>
    <lineage>
        <taxon>Archaea</taxon>
        <taxon>Candidatus Micrarchaeota</taxon>
        <taxon>Candidatus Micrarchaeia</taxon>
        <taxon>Candidatus Anstonellales</taxon>
        <taxon>Candidatus Bilamarchaeaceae</taxon>
        <taxon>Candidatus Bilamarchaeum</taxon>
    </lineage>
</organism>
<proteinExistence type="predicted"/>
<dbReference type="EMBL" id="CABMJJ010000007">
    <property type="protein sequence ID" value="VVC03541.1"/>
    <property type="molecule type" value="Genomic_DNA"/>
</dbReference>
<feature type="transmembrane region" description="Helical" evidence="1">
    <location>
        <begin position="16"/>
        <end position="42"/>
    </location>
</feature>
<evidence type="ECO:0000256" key="1">
    <source>
        <dbReference type="SAM" id="Phobius"/>
    </source>
</evidence>
<dbReference type="AlphaFoldDB" id="A0A5E4LPR6"/>
<keyword evidence="1" id="KW-0472">Membrane</keyword>
<protein>
    <submittedName>
        <fullName evidence="2">Uncharacterized protein</fullName>
    </submittedName>
</protein>
<feature type="transmembrane region" description="Helical" evidence="1">
    <location>
        <begin position="323"/>
        <end position="343"/>
    </location>
</feature>
<keyword evidence="1" id="KW-1133">Transmembrane helix</keyword>
<evidence type="ECO:0000313" key="3">
    <source>
        <dbReference type="Proteomes" id="UP000789941"/>
    </source>
</evidence>
<sequence length="364" mass="39648">MADFLSSFYGGIYGDWGFISVAAAAIAVLASSILIMMSRLFGLKNLEQVAKTEFIYAISTVVIVTAVVFSIPLLEQLLANPTDSLSRCLFVESLGVSCLNPPPSVAGQTFMCGTQPCGTLIDWMKLYMETPTKCVTRFMKFLYGLAVPIDGAASIYMEIFMSEHASGFGVKWMSERIMNATQSLSFYMYAFYLLVHSFNFVKYYGGFFFSIGVALRAFPPTRGAGAYVMALSIGLYFVFPLSYILIASMATQHSQSVISGFDPSAAGSTNYICAIPDPADVSSMGCGAADVGRLMEYPDQLAANKKELTDLFTVEIDDFVRHLSSVICLFPMLAFVVLLTFVLNTTNLFGGNIPEIGRGLVKLI</sequence>
<name>A0A5E4LPR6_9ARCH</name>
<reference evidence="2 3" key="1">
    <citation type="submission" date="2019-08" db="EMBL/GenBank/DDBJ databases">
        <authorList>
            <person name="Vazquez-Campos X."/>
        </authorList>
    </citation>
    <scope>NUCLEOTIDE SEQUENCE [LARGE SCALE GENOMIC DNA]</scope>
    <source>
        <strain evidence="2">LFW-283_2</strain>
    </source>
</reference>
<accession>A0A5E4LPR6</accession>
<gene>
    <name evidence="2" type="ORF">LFW2832_00428</name>
</gene>
<evidence type="ECO:0000313" key="2">
    <source>
        <dbReference type="EMBL" id="VVC03541.1"/>
    </source>
</evidence>